<feature type="compositionally biased region" description="Pro residues" evidence="1">
    <location>
        <begin position="240"/>
        <end position="252"/>
    </location>
</feature>
<evidence type="ECO:0000313" key="2">
    <source>
        <dbReference type="EMBL" id="KIJ13080.1"/>
    </source>
</evidence>
<protein>
    <submittedName>
        <fullName evidence="2">Uncharacterized protein</fullName>
    </submittedName>
</protein>
<keyword evidence="3" id="KW-1185">Reference proteome</keyword>
<feature type="compositionally biased region" description="Low complexity" evidence="1">
    <location>
        <begin position="226"/>
        <end position="239"/>
    </location>
</feature>
<dbReference type="AlphaFoldDB" id="A0A0C9TBX4"/>
<dbReference type="EMBL" id="KN819356">
    <property type="protein sequence ID" value="KIJ13080.1"/>
    <property type="molecule type" value="Genomic_DNA"/>
</dbReference>
<sequence length="299" mass="32785">MQALVPVHEPPKKRFSKFRGRFSWRKRARDAGIHTQPERQQTNTGAEADCSVEVPPSPTTPKQPTAKDKAKQKGSDPDPAPVEDTNHAHANSRAQAPPLKVITRREKQEHAYVAKLRDHHIFAWETGPAPDEIERGCCFHLASYICYGQHHGLPQTKLRSLGARLDRLLVRLHLRKPLLATVIAPTTVRPPCADHNEASAPTPTPLSNRSPPTITLTSSVNTTETPVHPSASPASSSRMPSPPAQALPPPASVDPNIDVDSAPSVMEPNPWQHTDTEGVDQASIEGMAQLDLEDPWRHP</sequence>
<dbReference type="Proteomes" id="UP000053647">
    <property type="component" value="Unassembled WGS sequence"/>
</dbReference>
<dbReference type="HOGENOM" id="CLU_906426_0_0_1"/>
<evidence type="ECO:0000313" key="3">
    <source>
        <dbReference type="Proteomes" id="UP000053647"/>
    </source>
</evidence>
<reference evidence="3" key="2">
    <citation type="submission" date="2015-01" db="EMBL/GenBank/DDBJ databases">
        <title>Evolutionary Origins and Diversification of the Mycorrhizal Mutualists.</title>
        <authorList>
            <consortium name="DOE Joint Genome Institute"/>
            <consortium name="Mycorrhizal Genomics Consortium"/>
            <person name="Kohler A."/>
            <person name="Kuo A."/>
            <person name="Nagy L.G."/>
            <person name="Floudas D."/>
            <person name="Copeland A."/>
            <person name="Barry K.W."/>
            <person name="Cichocki N."/>
            <person name="Veneault-Fourrey C."/>
            <person name="LaButti K."/>
            <person name="Lindquist E.A."/>
            <person name="Lipzen A."/>
            <person name="Lundell T."/>
            <person name="Morin E."/>
            <person name="Murat C."/>
            <person name="Riley R."/>
            <person name="Ohm R."/>
            <person name="Sun H."/>
            <person name="Tunlid A."/>
            <person name="Henrissat B."/>
            <person name="Grigoriev I.V."/>
            <person name="Hibbett D.S."/>
            <person name="Martin F."/>
        </authorList>
    </citation>
    <scope>NUCLEOTIDE SEQUENCE [LARGE SCALE GENOMIC DNA]</scope>
    <source>
        <strain evidence="3">ATCC 200175</strain>
    </source>
</reference>
<gene>
    <name evidence="2" type="ORF">PAXINDRAFT_14128</name>
</gene>
<evidence type="ECO:0000256" key="1">
    <source>
        <dbReference type="SAM" id="MobiDB-lite"/>
    </source>
</evidence>
<reference evidence="2 3" key="1">
    <citation type="submission" date="2014-06" db="EMBL/GenBank/DDBJ databases">
        <authorList>
            <consortium name="DOE Joint Genome Institute"/>
            <person name="Kuo A."/>
            <person name="Kohler A."/>
            <person name="Nagy L.G."/>
            <person name="Floudas D."/>
            <person name="Copeland A."/>
            <person name="Barry K.W."/>
            <person name="Cichocki N."/>
            <person name="Veneault-Fourrey C."/>
            <person name="LaButti K."/>
            <person name="Lindquist E.A."/>
            <person name="Lipzen A."/>
            <person name="Lundell T."/>
            <person name="Morin E."/>
            <person name="Murat C."/>
            <person name="Sun H."/>
            <person name="Tunlid A."/>
            <person name="Henrissat B."/>
            <person name="Grigoriev I.V."/>
            <person name="Hibbett D.S."/>
            <person name="Martin F."/>
            <person name="Nordberg H.P."/>
            <person name="Cantor M.N."/>
            <person name="Hua S.X."/>
        </authorList>
    </citation>
    <scope>NUCLEOTIDE SEQUENCE [LARGE SCALE GENOMIC DNA]</scope>
    <source>
        <strain evidence="2 3">ATCC 200175</strain>
    </source>
</reference>
<name>A0A0C9TBX4_PAXIN</name>
<feature type="compositionally biased region" description="Basic residues" evidence="1">
    <location>
        <begin position="11"/>
        <end position="28"/>
    </location>
</feature>
<proteinExistence type="predicted"/>
<feature type="region of interest" description="Disordered" evidence="1">
    <location>
        <begin position="1"/>
        <end position="96"/>
    </location>
</feature>
<accession>A0A0C9TBX4</accession>
<organism evidence="2 3">
    <name type="scientific">Paxillus involutus ATCC 200175</name>
    <dbReference type="NCBI Taxonomy" id="664439"/>
    <lineage>
        <taxon>Eukaryota</taxon>
        <taxon>Fungi</taxon>
        <taxon>Dikarya</taxon>
        <taxon>Basidiomycota</taxon>
        <taxon>Agaricomycotina</taxon>
        <taxon>Agaricomycetes</taxon>
        <taxon>Agaricomycetidae</taxon>
        <taxon>Boletales</taxon>
        <taxon>Paxilineae</taxon>
        <taxon>Paxillaceae</taxon>
        <taxon>Paxillus</taxon>
    </lineage>
</organism>
<feature type="compositionally biased region" description="Polar residues" evidence="1">
    <location>
        <begin position="199"/>
        <end position="225"/>
    </location>
</feature>
<feature type="compositionally biased region" description="Basic and acidic residues" evidence="1">
    <location>
        <begin position="65"/>
        <end position="76"/>
    </location>
</feature>
<feature type="region of interest" description="Disordered" evidence="1">
    <location>
        <begin position="188"/>
        <end position="299"/>
    </location>
</feature>